<keyword evidence="1" id="KW-1133">Transmembrane helix</keyword>
<dbReference type="STRING" id="331648.BST97_04485"/>
<sequence length="80" mass="9422">MVVGMWGGWIALDNDPQTIALKEMLAHDRGELLVNMMVMGFFFVIFAIMSLILYLFYLLIYGILLKKLKRNYYELKKIEI</sequence>
<keyword evidence="1" id="KW-0812">Transmembrane</keyword>
<dbReference type="Proteomes" id="UP000193431">
    <property type="component" value="Chromosome"/>
</dbReference>
<name>A0A1W6MI58_9FLAO</name>
<evidence type="ECO:0000313" key="3">
    <source>
        <dbReference type="Proteomes" id="UP000193431"/>
    </source>
</evidence>
<gene>
    <name evidence="2" type="ORF">BST97_04485</name>
</gene>
<keyword evidence="3" id="KW-1185">Reference proteome</keyword>
<feature type="transmembrane region" description="Helical" evidence="1">
    <location>
        <begin position="32"/>
        <end position="60"/>
    </location>
</feature>
<dbReference type="EMBL" id="CP019344">
    <property type="protein sequence ID" value="ARN77298.1"/>
    <property type="molecule type" value="Genomic_DNA"/>
</dbReference>
<evidence type="ECO:0000256" key="1">
    <source>
        <dbReference type="SAM" id="Phobius"/>
    </source>
</evidence>
<proteinExistence type="predicted"/>
<protein>
    <submittedName>
        <fullName evidence="2">Uncharacterized protein</fullName>
    </submittedName>
</protein>
<reference evidence="2 3" key="1">
    <citation type="submission" date="2016-11" db="EMBL/GenBank/DDBJ databases">
        <title>Trade-off between light-utilization and light-protection in marine flavobacteria.</title>
        <authorList>
            <person name="Kumagai Y."/>
        </authorList>
    </citation>
    <scope>NUCLEOTIDE SEQUENCE [LARGE SCALE GENOMIC DNA]</scope>
    <source>
        <strain evidence="2 3">JCM 13191</strain>
    </source>
</reference>
<dbReference type="AlphaFoldDB" id="A0A1W6MI58"/>
<evidence type="ECO:0000313" key="2">
    <source>
        <dbReference type="EMBL" id="ARN77298.1"/>
    </source>
</evidence>
<organism evidence="2 3">
    <name type="scientific">Nonlabens spongiae</name>
    <dbReference type="NCBI Taxonomy" id="331648"/>
    <lineage>
        <taxon>Bacteria</taxon>
        <taxon>Pseudomonadati</taxon>
        <taxon>Bacteroidota</taxon>
        <taxon>Flavobacteriia</taxon>
        <taxon>Flavobacteriales</taxon>
        <taxon>Flavobacteriaceae</taxon>
        <taxon>Nonlabens</taxon>
    </lineage>
</organism>
<accession>A0A1W6MI58</accession>
<keyword evidence="1" id="KW-0472">Membrane</keyword>